<organism evidence="2 3">
    <name type="scientific">Solanum tuberosum</name>
    <name type="common">Potato</name>
    <dbReference type="NCBI Taxonomy" id="4113"/>
    <lineage>
        <taxon>Eukaryota</taxon>
        <taxon>Viridiplantae</taxon>
        <taxon>Streptophyta</taxon>
        <taxon>Embryophyta</taxon>
        <taxon>Tracheophyta</taxon>
        <taxon>Spermatophyta</taxon>
        <taxon>Magnoliopsida</taxon>
        <taxon>eudicotyledons</taxon>
        <taxon>Gunneridae</taxon>
        <taxon>Pentapetalae</taxon>
        <taxon>asterids</taxon>
        <taxon>lamiids</taxon>
        <taxon>Solanales</taxon>
        <taxon>Solanaceae</taxon>
        <taxon>Solanoideae</taxon>
        <taxon>Solaneae</taxon>
        <taxon>Solanum</taxon>
    </lineage>
</organism>
<protein>
    <recommendedName>
        <fullName evidence="4">Polyprotein protein</fullName>
    </recommendedName>
</protein>
<dbReference type="AlphaFoldDB" id="M1DZ13"/>
<reference evidence="3" key="1">
    <citation type="journal article" date="2011" name="Nature">
        <title>Genome sequence and analysis of the tuber crop potato.</title>
        <authorList>
            <consortium name="The Potato Genome Sequencing Consortium"/>
        </authorList>
    </citation>
    <scope>NUCLEOTIDE SEQUENCE [LARGE SCALE GENOMIC DNA]</scope>
    <source>
        <strain evidence="3">cv. DM1-3 516 R44</strain>
    </source>
</reference>
<proteinExistence type="predicted"/>
<accession>M1DZ13</accession>
<dbReference type="HOGENOM" id="CLU_1484500_0_0_1"/>
<evidence type="ECO:0000313" key="2">
    <source>
        <dbReference type="EnsemblPlants" id="PGSC0003DMT400096692"/>
    </source>
</evidence>
<dbReference type="Proteomes" id="UP000011115">
    <property type="component" value="Unassembled WGS sequence"/>
</dbReference>
<evidence type="ECO:0000256" key="1">
    <source>
        <dbReference type="SAM" id="MobiDB-lite"/>
    </source>
</evidence>
<dbReference type="Gramene" id="PGSC0003DMT400096692">
    <property type="protein sequence ID" value="PGSC0003DMT400096692"/>
    <property type="gene ID" value="PGSC0003DMG400046263"/>
</dbReference>
<dbReference type="EnsemblPlants" id="PGSC0003DMT400096692">
    <property type="protein sequence ID" value="PGSC0003DMT400096692"/>
    <property type="gene ID" value="PGSC0003DMG400046263"/>
</dbReference>
<sequence length="182" mass="20461">MSQQEPSKRIKKAKNKTFAKSRSLLFLANKKRWLLTTNEIVQAIECEKGHLLKLIGVQQPVTPQSEANRQSVEEQPVMGTIAPNRSNKSIATRSVVAVAITVALDLWRRAMLEVVIPRKIDRALTAALTPLRDVINDLTGRIEVCICIEEQIKDTNRQKGTKQTEEMKKGKLGDRQMANFTA</sequence>
<name>M1DZ13_SOLTU</name>
<dbReference type="InParanoid" id="M1DZ13"/>
<evidence type="ECO:0008006" key="4">
    <source>
        <dbReference type="Google" id="ProtNLM"/>
    </source>
</evidence>
<reference evidence="2" key="2">
    <citation type="submission" date="2015-06" db="UniProtKB">
        <authorList>
            <consortium name="EnsemblPlants"/>
        </authorList>
    </citation>
    <scope>IDENTIFICATION</scope>
    <source>
        <strain evidence="2">DM1-3 516 R44</strain>
    </source>
</reference>
<dbReference type="PaxDb" id="4113-PGSC0003DMT400096692"/>
<evidence type="ECO:0000313" key="3">
    <source>
        <dbReference type="Proteomes" id="UP000011115"/>
    </source>
</evidence>
<keyword evidence="3" id="KW-1185">Reference proteome</keyword>
<feature type="region of interest" description="Disordered" evidence="1">
    <location>
        <begin position="156"/>
        <end position="182"/>
    </location>
</feature>
<feature type="compositionally biased region" description="Basic and acidic residues" evidence="1">
    <location>
        <begin position="156"/>
        <end position="174"/>
    </location>
</feature>